<feature type="compositionally biased region" description="Pro residues" evidence="1">
    <location>
        <begin position="63"/>
        <end position="75"/>
    </location>
</feature>
<feature type="transmembrane region" description="Helical" evidence="2">
    <location>
        <begin position="9"/>
        <end position="27"/>
    </location>
</feature>
<proteinExistence type="predicted"/>
<name>A0A5N5ZY51_9ACTN</name>
<keyword evidence="4" id="KW-1185">Reference proteome</keyword>
<keyword evidence="2" id="KW-0472">Membrane</keyword>
<evidence type="ECO:0000256" key="1">
    <source>
        <dbReference type="SAM" id="MobiDB-lite"/>
    </source>
</evidence>
<dbReference type="EMBL" id="VDLY02000019">
    <property type="protein sequence ID" value="KAB8161424.1"/>
    <property type="molecule type" value="Genomic_DNA"/>
</dbReference>
<gene>
    <name evidence="3" type="ORF">FH607_025460</name>
</gene>
<evidence type="ECO:0000313" key="3">
    <source>
        <dbReference type="EMBL" id="KAB8161424.1"/>
    </source>
</evidence>
<reference evidence="3" key="1">
    <citation type="submission" date="2019-10" db="EMBL/GenBank/DDBJ databases">
        <title>Nonomuraea sp. nov., isolated from Phyllanthus amarus.</title>
        <authorList>
            <person name="Klykleung N."/>
            <person name="Tanasupawat S."/>
        </authorList>
    </citation>
    <scope>NUCLEOTIDE SEQUENCE [LARGE SCALE GENOMIC DNA]</scope>
    <source>
        <strain evidence="3">3MP-10</strain>
    </source>
</reference>
<sequence>MPHPTPVQTVYGSVTVVSLTLLLLALAPENPGVASLLIAAGALVAGTVVALLVGSRRRAVAPEPEPATPPRPAPAPARAAARDRVRV</sequence>
<feature type="transmembrane region" description="Helical" evidence="2">
    <location>
        <begin position="33"/>
        <end position="53"/>
    </location>
</feature>
<dbReference type="Proteomes" id="UP000314251">
    <property type="component" value="Unassembled WGS sequence"/>
</dbReference>
<evidence type="ECO:0000256" key="2">
    <source>
        <dbReference type="SAM" id="Phobius"/>
    </source>
</evidence>
<dbReference type="RefSeq" id="WP_139673131.1">
    <property type="nucleotide sequence ID" value="NZ_VDLY02000019.1"/>
</dbReference>
<keyword evidence="2" id="KW-1133">Transmembrane helix</keyword>
<keyword evidence="2" id="KW-0812">Transmembrane</keyword>
<accession>A0A5N5ZY51</accession>
<feature type="region of interest" description="Disordered" evidence="1">
    <location>
        <begin position="61"/>
        <end position="87"/>
    </location>
</feature>
<evidence type="ECO:0000313" key="4">
    <source>
        <dbReference type="Proteomes" id="UP000314251"/>
    </source>
</evidence>
<protein>
    <submittedName>
        <fullName evidence="3">Uncharacterized protein</fullName>
    </submittedName>
</protein>
<organism evidence="3 4">
    <name type="scientific">Streptomyces mimosae</name>
    <dbReference type="NCBI Taxonomy" id="2586635"/>
    <lineage>
        <taxon>Bacteria</taxon>
        <taxon>Bacillati</taxon>
        <taxon>Actinomycetota</taxon>
        <taxon>Actinomycetes</taxon>
        <taxon>Kitasatosporales</taxon>
        <taxon>Streptomycetaceae</taxon>
        <taxon>Streptomyces</taxon>
    </lineage>
</organism>
<comment type="caution">
    <text evidence="3">The sequence shown here is derived from an EMBL/GenBank/DDBJ whole genome shotgun (WGS) entry which is preliminary data.</text>
</comment>
<dbReference type="AlphaFoldDB" id="A0A5N5ZY51"/>